<dbReference type="InterPro" id="IPR016177">
    <property type="entry name" value="DNA-bd_dom_sf"/>
</dbReference>
<dbReference type="Pfam" id="PF01429">
    <property type="entry name" value="MBD"/>
    <property type="match status" value="1"/>
</dbReference>
<evidence type="ECO:0000313" key="8">
    <source>
        <dbReference type="EMBL" id="KAE8676075.1"/>
    </source>
</evidence>
<proteinExistence type="predicted"/>
<feature type="compositionally biased region" description="Basic and acidic residues" evidence="6">
    <location>
        <begin position="209"/>
        <end position="225"/>
    </location>
</feature>
<keyword evidence="5" id="KW-0539">Nucleus</keyword>
<gene>
    <name evidence="8" type="ORF">F3Y22_tig00111634pilonHSYRG00160</name>
</gene>
<keyword evidence="4" id="KW-0804">Transcription</keyword>
<reference evidence="8" key="1">
    <citation type="submission" date="2019-09" db="EMBL/GenBank/DDBJ databases">
        <title>Draft genome information of white flower Hibiscus syriacus.</title>
        <authorList>
            <person name="Kim Y.-M."/>
        </authorList>
    </citation>
    <scope>NUCLEOTIDE SEQUENCE [LARGE SCALE GENOMIC DNA]</scope>
    <source>
        <strain evidence="8">YM2019G1</strain>
    </source>
</reference>
<evidence type="ECO:0000256" key="6">
    <source>
        <dbReference type="SAM" id="MobiDB-lite"/>
    </source>
</evidence>
<comment type="caution">
    <text evidence="8">The sequence shown here is derived from an EMBL/GenBank/DDBJ whole genome shotgun (WGS) entry which is preliminary data.</text>
</comment>
<feature type="compositionally biased region" description="Basic and acidic residues" evidence="6">
    <location>
        <begin position="90"/>
        <end position="103"/>
    </location>
</feature>
<dbReference type="PROSITE" id="PS50982">
    <property type="entry name" value="MBD"/>
    <property type="match status" value="1"/>
</dbReference>
<evidence type="ECO:0000256" key="1">
    <source>
        <dbReference type="ARBA" id="ARBA00004123"/>
    </source>
</evidence>
<dbReference type="GO" id="GO:0005634">
    <property type="term" value="C:nucleus"/>
    <property type="evidence" value="ECO:0007669"/>
    <property type="project" value="UniProtKB-SubCell"/>
</dbReference>
<evidence type="ECO:0000313" key="9">
    <source>
        <dbReference type="Proteomes" id="UP000436088"/>
    </source>
</evidence>
<dbReference type="PANTHER" id="PTHR33729">
    <property type="entry name" value="METHYL-CPG BINDING DOMAIN CONTAINING PROTEIN, EXPRESSED"/>
    <property type="match status" value="1"/>
</dbReference>
<dbReference type="InterPro" id="IPR039622">
    <property type="entry name" value="MBD10/11"/>
</dbReference>
<evidence type="ECO:0000256" key="2">
    <source>
        <dbReference type="ARBA" id="ARBA00023015"/>
    </source>
</evidence>
<keyword evidence="9" id="KW-1185">Reference proteome</keyword>
<evidence type="ECO:0000256" key="5">
    <source>
        <dbReference type="ARBA" id="ARBA00023242"/>
    </source>
</evidence>
<organism evidence="8 9">
    <name type="scientific">Hibiscus syriacus</name>
    <name type="common">Rose of Sharon</name>
    <dbReference type="NCBI Taxonomy" id="106335"/>
    <lineage>
        <taxon>Eukaryota</taxon>
        <taxon>Viridiplantae</taxon>
        <taxon>Streptophyta</taxon>
        <taxon>Embryophyta</taxon>
        <taxon>Tracheophyta</taxon>
        <taxon>Spermatophyta</taxon>
        <taxon>Magnoliopsida</taxon>
        <taxon>eudicotyledons</taxon>
        <taxon>Gunneridae</taxon>
        <taxon>Pentapetalae</taxon>
        <taxon>rosids</taxon>
        <taxon>malvids</taxon>
        <taxon>Malvales</taxon>
        <taxon>Malvaceae</taxon>
        <taxon>Malvoideae</taxon>
        <taxon>Hibiscus</taxon>
    </lineage>
</organism>
<evidence type="ECO:0000259" key="7">
    <source>
        <dbReference type="PROSITE" id="PS50982"/>
    </source>
</evidence>
<feature type="region of interest" description="Disordered" evidence="6">
    <location>
        <begin position="70"/>
        <end position="201"/>
    </location>
</feature>
<accession>A0A6A2Y524</accession>
<keyword evidence="2" id="KW-0805">Transcription regulation</keyword>
<feature type="compositionally biased region" description="Basic and acidic residues" evidence="6">
    <location>
        <begin position="121"/>
        <end position="157"/>
    </location>
</feature>
<protein>
    <submittedName>
        <fullName evidence="8">Methyl-CpG-binding domain-containing protein 11</fullName>
    </submittedName>
</protein>
<feature type="region of interest" description="Disordered" evidence="6">
    <location>
        <begin position="206"/>
        <end position="225"/>
    </location>
</feature>
<feature type="region of interest" description="Disordered" evidence="6">
    <location>
        <begin position="265"/>
        <end position="293"/>
    </location>
</feature>
<evidence type="ECO:0000256" key="4">
    <source>
        <dbReference type="ARBA" id="ARBA00023163"/>
    </source>
</evidence>
<dbReference type="SUPFAM" id="SSF54171">
    <property type="entry name" value="DNA-binding domain"/>
    <property type="match status" value="1"/>
</dbReference>
<dbReference type="AlphaFoldDB" id="A0A6A2Y524"/>
<feature type="domain" description="MBD" evidence="7">
    <location>
        <begin position="14"/>
        <end position="90"/>
    </location>
</feature>
<keyword evidence="3" id="KW-0238">DNA-binding</keyword>
<dbReference type="Gene3D" id="3.30.890.10">
    <property type="entry name" value="Methyl-cpg-binding Protein 2, Chain A"/>
    <property type="match status" value="1"/>
</dbReference>
<dbReference type="Proteomes" id="UP000436088">
    <property type="component" value="Unassembled WGS sequence"/>
</dbReference>
<sequence length="293" mass="31566">MVSSVEKKEMESGEGEAVCLELHAPPGWTKKVVVLSAVDAEKTGIPKKNDTIFIAPTGGEISSKRQLEQYLKANPGGPAVSEFDWGTGETPRRSARISEKVKAIPESTEPPRKQGRKSSASKKDNKELETVPEGTETKDVHMEEAGNKNNETRHGEDVNVSTNIKEGKENAEAVSEMLKGPQDGVEANASDKGFEDATSEVKLQQPVDEAEKGLGPEQHARPGIDVIAKEIKNEVVGEDKAKYESNTAESGGAIEETESIKCNEVQNITGVDGNSKKEEEAIRNGSNESNEVV</sequence>
<evidence type="ECO:0000256" key="3">
    <source>
        <dbReference type="ARBA" id="ARBA00023125"/>
    </source>
</evidence>
<dbReference type="InterPro" id="IPR001739">
    <property type="entry name" value="Methyl_CpG_DNA-bd"/>
</dbReference>
<feature type="compositionally biased region" description="Polar residues" evidence="6">
    <location>
        <begin position="284"/>
        <end position="293"/>
    </location>
</feature>
<dbReference type="PANTHER" id="PTHR33729:SF6">
    <property type="entry name" value="METHYL-CPG-BINDING DOMAIN-CONTAINING PROTEIN 11"/>
    <property type="match status" value="1"/>
</dbReference>
<comment type="subcellular location">
    <subcellularLocation>
        <location evidence="1">Nucleus</location>
    </subcellularLocation>
</comment>
<name>A0A6A2Y524_HIBSY</name>
<dbReference type="EMBL" id="VEPZ02001389">
    <property type="protein sequence ID" value="KAE8676075.1"/>
    <property type="molecule type" value="Genomic_DNA"/>
</dbReference>
<dbReference type="GO" id="GO:0003677">
    <property type="term" value="F:DNA binding"/>
    <property type="evidence" value="ECO:0007669"/>
    <property type="project" value="UniProtKB-KW"/>
</dbReference>